<evidence type="ECO:0000313" key="3">
    <source>
        <dbReference type="Proteomes" id="UP000186309"/>
    </source>
</evidence>
<feature type="compositionally biased region" description="Basic and acidic residues" evidence="1">
    <location>
        <begin position="137"/>
        <end position="154"/>
    </location>
</feature>
<feature type="region of interest" description="Disordered" evidence="1">
    <location>
        <begin position="873"/>
        <end position="897"/>
    </location>
</feature>
<feature type="region of interest" description="Disordered" evidence="1">
    <location>
        <begin position="546"/>
        <end position="574"/>
    </location>
</feature>
<keyword evidence="3" id="KW-1185">Reference proteome</keyword>
<dbReference type="STRING" id="1387353.BSF38_04945"/>
<feature type="region of interest" description="Disordered" evidence="1">
    <location>
        <begin position="420"/>
        <end position="451"/>
    </location>
</feature>
<gene>
    <name evidence="2" type="ORF">BSF38_04945</name>
</gene>
<feature type="region of interest" description="Disordered" evidence="1">
    <location>
        <begin position="127"/>
        <end position="154"/>
    </location>
</feature>
<proteinExistence type="predicted"/>
<feature type="compositionally biased region" description="Basic and acidic residues" evidence="1">
    <location>
        <begin position="674"/>
        <end position="683"/>
    </location>
</feature>
<feature type="compositionally biased region" description="Basic and acidic residues" evidence="1">
    <location>
        <begin position="886"/>
        <end position="897"/>
    </location>
</feature>
<organism evidence="2 3">
    <name type="scientific">Paludisphaera borealis</name>
    <dbReference type="NCBI Taxonomy" id="1387353"/>
    <lineage>
        <taxon>Bacteria</taxon>
        <taxon>Pseudomonadati</taxon>
        <taxon>Planctomycetota</taxon>
        <taxon>Planctomycetia</taxon>
        <taxon>Isosphaerales</taxon>
        <taxon>Isosphaeraceae</taxon>
        <taxon>Paludisphaera</taxon>
    </lineage>
</organism>
<dbReference type="EMBL" id="CP019082">
    <property type="protein sequence ID" value="APW63379.1"/>
    <property type="molecule type" value="Genomic_DNA"/>
</dbReference>
<feature type="region of interest" description="Disordered" evidence="1">
    <location>
        <begin position="780"/>
        <end position="817"/>
    </location>
</feature>
<protein>
    <submittedName>
        <fullName evidence="2">Uncharacterized protein</fullName>
    </submittedName>
</protein>
<accession>A0A1U7CWW2</accession>
<feature type="region of interest" description="Disordered" evidence="1">
    <location>
        <begin position="671"/>
        <end position="694"/>
    </location>
</feature>
<feature type="compositionally biased region" description="Acidic residues" evidence="1">
    <location>
        <begin position="873"/>
        <end position="882"/>
    </location>
</feature>
<dbReference type="KEGG" id="pbor:BSF38_04945"/>
<feature type="region of interest" description="Disordered" evidence="1">
    <location>
        <begin position="377"/>
        <end position="405"/>
    </location>
</feature>
<dbReference type="Proteomes" id="UP000186309">
    <property type="component" value="Chromosome"/>
</dbReference>
<evidence type="ECO:0000313" key="2">
    <source>
        <dbReference type="EMBL" id="APW63379.1"/>
    </source>
</evidence>
<dbReference type="OrthoDB" id="9805629at2"/>
<name>A0A1U7CWW2_9BACT</name>
<sequence>MDRYRKRRFARNLDALLTARCVTRKEAAAEAGVPYQWLRRAVADGISRPDKRSRGHLEALANYLGLTGIDGFWERDLYVPPPPSSIKDEADRLAELMREYALDAGADDPLLGAIVARMEQVVGERRARRKKLAEEEEGRRQAEEEAKARRRNAEELDDRLAAAWMTTGGPKGLAAWEERRERMRLEEEERRRVRDEQVRSFRDDCERMRAAGQVLDFFRLEVLARWKAVGLPRLEEVEVTVAEVASLAERLGLKTIRGIAPHASDLWLAKYAQALGTTPDRARRSIQQAVSDAFGVGWDSPGEVHDAASVGDSASHAAASDVVHGPPPWWRDGYVPPSSIEDGAGKLGEEMRRYVLLVGEEDAALKGIVEQVRAAVRSHHGPTAPEREAEPGVQPPVRPQGAGEVRMSVAERVAAAKRAIARGGSIDPGREGRGGPTPTGEAAVRPPSPWPERIGVEVARQALGEMEARCLGPWRTYGLPRIDEVVVTPGEVADHAGLLRIPAEDVGGFAFRVIWLPRYARLLGKNNDEAIDFIRDHIAACVPGSRVETAPPQAGPGGDGVKPGPSEEEARAREEARPLVARVVAILSPEQAEHFFRGYPSPARAESDLENELLNRLSGGRFIGDDKTPQSPDEAVRGLVAEIVEDFEKSRHGEVGDDLLQPFSDPEAVIAPRKSLDHRHGDDPSTDDDHDERPPVGIALEAEIARSVAEDRESLERRVNDFWEMLGDTPLPGGSGTYRDRSEGLGDRMTIGSAALRACGDDLGKALRWLTDRVDRAIKDEESAARRHSTPRAEEKAPPPAKRPVRKKGPVVTDPEDIREAVVEAHRIGMPTDEIIADLRGRPDLPDWVRRAKGSVLRGEIGKIVARYESELEDEAAPDEFDAQAGDDRRNWEREDD</sequence>
<dbReference type="AlphaFoldDB" id="A0A1U7CWW2"/>
<feature type="compositionally biased region" description="Basic and acidic residues" evidence="1">
    <location>
        <begin position="780"/>
        <end position="797"/>
    </location>
</feature>
<reference evidence="3" key="1">
    <citation type="submission" date="2016-12" db="EMBL/GenBank/DDBJ databases">
        <title>Comparative genomics of four Isosphaeraceae planctomycetes: a common pool of plasmids and glycoside hydrolase genes.</title>
        <authorList>
            <person name="Ivanova A."/>
        </authorList>
    </citation>
    <scope>NUCLEOTIDE SEQUENCE [LARGE SCALE GENOMIC DNA]</scope>
    <source>
        <strain evidence="3">PX4</strain>
    </source>
</reference>
<dbReference type="RefSeq" id="WP_145952308.1">
    <property type="nucleotide sequence ID" value="NZ_CP019082.1"/>
</dbReference>
<evidence type="ECO:0000256" key="1">
    <source>
        <dbReference type="SAM" id="MobiDB-lite"/>
    </source>
</evidence>